<accession>A0A2K1JP49</accession>
<reference evidence="2" key="3">
    <citation type="submission" date="2020-12" db="UniProtKB">
        <authorList>
            <consortium name="EnsemblPlants"/>
        </authorList>
    </citation>
    <scope>IDENTIFICATION</scope>
</reference>
<dbReference type="Gramene" id="Pp3c12_1812V3.1">
    <property type="protein sequence ID" value="PAC:32973042.CDS.1"/>
    <property type="gene ID" value="Pp3c12_1812"/>
</dbReference>
<dbReference type="InParanoid" id="A0A2K1JP49"/>
<name>A0A2K1JP49_PHYPA</name>
<reference evidence="1 3" key="1">
    <citation type="journal article" date="2008" name="Science">
        <title>The Physcomitrella genome reveals evolutionary insights into the conquest of land by plants.</title>
        <authorList>
            <person name="Rensing S."/>
            <person name="Lang D."/>
            <person name="Zimmer A."/>
            <person name="Terry A."/>
            <person name="Salamov A."/>
            <person name="Shapiro H."/>
            <person name="Nishiyama T."/>
            <person name="Perroud P.-F."/>
            <person name="Lindquist E."/>
            <person name="Kamisugi Y."/>
            <person name="Tanahashi T."/>
            <person name="Sakakibara K."/>
            <person name="Fujita T."/>
            <person name="Oishi K."/>
            <person name="Shin-I T."/>
            <person name="Kuroki Y."/>
            <person name="Toyoda A."/>
            <person name="Suzuki Y."/>
            <person name="Hashimoto A."/>
            <person name="Yamaguchi K."/>
            <person name="Sugano A."/>
            <person name="Kohara Y."/>
            <person name="Fujiyama A."/>
            <person name="Anterola A."/>
            <person name="Aoki S."/>
            <person name="Ashton N."/>
            <person name="Barbazuk W.B."/>
            <person name="Barker E."/>
            <person name="Bennetzen J."/>
            <person name="Bezanilla M."/>
            <person name="Blankenship R."/>
            <person name="Cho S.H."/>
            <person name="Dutcher S."/>
            <person name="Estelle M."/>
            <person name="Fawcett J.A."/>
            <person name="Gundlach H."/>
            <person name="Hanada K."/>
            <person name="Heyl A."/>
            <person name="Hicks K.A."/>
            <person name="Hugh J."/>
            <person name="Lohr M."/>
            <person name="Mayer K."/>
            <person name="Melkozernov A."/>
            <person name="Murata T."/>
            <person name="Nelson D."/>
            <person name="Pils B."/>
            <person name="Prigge M."/>
            <person name="Reiss B."/>
            <person name="Renner T."/>
            <person name="Rombauts S."/>
            <person name="Rushton P."/>
            <person name="Sanderfoot A."/>
            <person name="Schween G."/>
            <person name="Shiu S.-H."/>
            <person name="Stueber K."/>
            <person name="Theodoulou F.L."/>
            <person name="Tu H."/>
            <person name="Van de Peer Y."/>
            <person name="Verrier P.J."/>
            <person name="Waters E."/>
            <person name="Wood A."/>
            <person name="Yang L."/>
            <person name="Cove D."/>
            <person name="Cuming A."/>
            <person name="Hasebe M."/>
            <person name="Lucas S."/>
            <person name="Mishler D.B."/>
            <person name="Reski R."/>
            <person name="Grigoriev I."/>
            <person name="Quatrano R.S."/>
            <person name="Boore J.L."/>
        </authorList>
    </citation>
    <scope>NUCLEOTIDE SEQUENCE [LARGE SCALE GENOMIC DNA]</scope>
    <source>
        <strain evidence="2 3">cv. Gransden 2004</strain>
    </source>
</reference>
<evidence type="ECO:0000313" key="1">
    <source>
        <dbReference type="EMBL" id="PNR43318.1"/>
    </source>
</evidence>
<organism evidence="1">
    <name type="scientific">Physcomitrium patens</name>
    <name type="common">Spreading-leaved earth moss</name>
    <name type="synonym">Physcomitrella patens</name>
    <dbReference type="NCBI Taxonomy" id="3218"/>
    <lineage>
        <taxon>Eukaryota</taxon>
        <taxon>Viridiplantae</taxon>
        <taxon>Streptophyta</taxon>
        <taxon>Embryophyta</taxon>
        <taxon>Bryophyta</taxon>
        <taxon>Bryophytina</taxon>
        <taxon>Bryopsida</taxon>
        <taxon>Funariidae</taxon>
        <taxon>Funariales</taxon>
        <taxon>Funariaceae</taxon>
        <taxon>Physcomitrium</taxon>
    </lineage>
</organism>
<keyword evidence="3" id="KW-1185">Reference proteome</keyword>
<proteinExistence type="predicted"/>
<evidence type="ECO:0000313" key="3">
    <source>
        <dbReference type="Proteomes" id="UP000006727"/>
    </source>
</evidence>
<evidence type="ECO:0000313" key="2">
    <source>
        <dbReference type="EnsemblPlants" id="PAC:32973042.CDS.1"/>
    </source>
</evidence>
<sequence length="68" mass="8140">MHPGIDQVYSPIIVSIHKDTSKKHPRFISLSKIVLPRKVATFKARLWYRYFKESEHYLFICITRISFT</sequence>
<dbReference type="Proteomes" id="UP000006727">
    <property type="component" value="Chromosome 12"/>
</dbReference>
<gene>
    <name evidence="1" type="ORF">PHYPA_015698</name>
</gene>
<protein>
    <submittedName>
        <fullName evidence="1 2">Uncharacterized protein</fullName>
    </submittedName>
</protein>
<reference evidence="1 3" key="2">
    <citation type="journal article" date="2018" name="Plant J.">
        <title>The Physcomitrella patens chromosome-scale assembly reveals moss genome structure and evolution.</title>
        <authorList>
            <person name="Lang D."/>
            <person name="Ullrich K.K."/>
            <person name="Murat F."/>
            <person name="Fuchs J."/>
            <person name="Jenkins J."/>
            <person name="Haas F.B."/>
            <person name="Piednoel M."/>
            <person name="Gundlach H."/>
            <person name="Van Bel M."/>
            <person name="Meyberg R."/>
            <person name="Vives C."/>
            <person name="Morata J."/>
            <person name="Symeonidi A."/>
            <person name="Hiss M."/>
            <person name="Muchero W."/>
            <person name="Kamisugi Y."/>
            <person name="Saleh O."/>
            <person name="Blanc G."/>
            <person name="Decker E.L."/>
            <person name="van Gessel N."/>
            <person name="Grimwood J."/>
            <person name="Hayes R.D."/>
            <person name="Graham S.W."/>
            <person name="Gunter L.E."/>
            <person name="McDaniel S.F."/>
            <person name="Hoernstein S.N.W."/>
            <person name="Larsson A."/>
            <person name="Li F.W."/>
            <person name="Perroud P.F."/>
            <person name="Phillips J."/>
            <person name="Ranjan P."/>
            <person name="Rokshar D.S."/>
            <person name="Rothfels C.J."/>
            <person name="Schneider L."/>
            <person name="Shu S."/>
            <person name="Stevenson D.W."/>
            <person name="Thummler F."/>
            <person name="Tillich M."/>
            <person name="Villarreal Aguilar J.C."/>
            <person name="Widiez T."/>
            <person name="Wong G.K."/>
            <person name="Wymore A."/>
            <person name="Zhang Y."/>
            <person name="Zimmer A.D."/>
            <person name="Quatrano R.S."/>
            <person name="Mayer K.F.X."/>
            <person name="Goodstein D."/>
            <person name="Casacuberta J.M."/>
            <person name="Vandepoele K."/>
            <person name="Reski R."/>
            <person name="Cuming A.C."/>
            <person name="Tuskan G.A."/>
            <person name="Maumus F."/>
            <person name="Salse J."/>
            <person name="Schmutz J."/>
            <person name="Rensing S.A."/>
        </authorList>
    </citation>
    <scope>NUCLEOTIDE SEQUENCE [LARGE SCALE GENOMIC DNA]</scope>
    <source>
        <strain evidence="2 3">cv. Gransden 2004</strain>
    </source>
</reference>
<dbReference type="AlphaFoldDB" id="A0A2K1JP49"/>
<dbReference type="EnsemblPlants" id="Pp3c12_1812V3.1">
    <property type="protein sequence ID" value="PAC:32973042.CDS.1"/>
    <property type="gene ID" value="Pp3c12_1812"/>
</dbReference>
<dbReference type="EMBL" id="ABEU02000012">
    <property type="protein sequence ID" value="PNR43318.1"/>
    <property type="molecule type" value="Genomic_DNA"/>
</dbReference>